<evidence type="ECO:0000313" key="3">
    <source>
        <dbReference type="Proteomes" id="UP001189429"/>
    </source>
</evidence>
<accession>A0ABN9PTJ9</accession>
<protein>
    <recommendedName>
        <fullName evidence="1">Protein kinase domain-containing protein</fullName>
    </recommendedName>
</protein>
<comment type="caution">
    <text evidence="2">The sequence shown here is derived from an EMBL/GenBank/DDBJ whole genome shotgun (WGS) entry which is preliminary data.</text>
</comment>
<proteinExistence type="predicted"/>
<evidence type="ECO:0000259" key="1">
    <source>
        <dbReference type="PROSITE" id="PS50011"/>
    </source>
</evidence>
<reference evidence="2" key="1">
    <citation type="submission" date="2023-10" db="EMBL/GenBank/DDBJ databases">
        <authorList>
            <person name="Chen Y."/>
            <person name="Shah S."/>
            <person name="Dougan E. K."/>
            <person name="Thang M."/>
            <person name="Chan C."/>
        </authorList>
    </citation>
    <scope>NUCLEOTIDE SEQUENCE [LARGE SCALE GENOMIC DNA]</scope>
</reference>
<dbReference type="Proteomes" id="UP001189429">
    <property type="component" value="Unassembled WGS sequence"/>
</dbReference>
<feature type="domain" description="Protein kinase" evidence="1">
    <location>
        <begin position="1"/>
        <end position="196"/>
    </location>
</feature>
<sequence>MKECSLVVQIVKFKSSDPTGASRICECYEEHVSDAKSINKPVFLIMEMCGTSLTGKFINYHKQRRSTNVPGAREMAKQMLEGFDFMNSFKTPLIHHDLKPDNVVITDDGVIKVINWVPMVLASPSNRYARIAATPLYTPPEYSQGRCACSYAVGLMYMEMICPSLDYNTWFHSRPRTASKITNLVRSTCRSLSSSE</sequence>
<dbReference type="InterPro" id="IPR008271">
    <property type="entry name" value="Ser/Thr_kinase_AS"/>
</dbReference>
<dbReference type="InterPro" id="IPR000719">
    <property type="entry name" value="Prot_kinase_dom"/>
</dbReference>
<keyword evidence="3" id="KW-1185">Reference proteome</keyword>
<dbReference type="Pfam" id="PF00069">
    <property type="entry name" value="Pkinase"/>
    <property type="match status" value="1"/>
</dbReference>
<dbReference type="SUPFAM" id="SSF56112">
    <property type="entry name" value="Protein kinase-like (PK-like)"/>
    <property type="match status" value="1"/>
</dbReference>
<name>A0ABN9PTJ9_9DINO</name>
<organism evidence="2 3">
    <name type="scientific">Prorocentrum cordatum</name>
    <dbReference type="NCBI Taxonomy" id="2364126"/>
    <lineage>
        <taxon>Eukaryota</taxon>
        <taxon>Sar</taxon>
        <taxon>Alveolata</taxon>
        <taxon>Dinophyceae</taxon>
        <taxon>Prorocentrales</taxon>
        <taxon>Prorocentraceae</taxon>
        <taxon>Prorocentrum</taxon>
    </lineage>
</organism>
<evidence type="ECO:0000313" key="2">
    <source>
        <dbReference type="EMBL" id="CAK0796510.1"/>
    </source>
</evidence>
<dbReference type="PROSITE" id="PS50011">
    <property type="entry name" value="PROTEIN_KINASE_DOM"/>
    <property type="match status" value="1"/>
</dbReference>
<dbReference type="EMBL" id="CAUYUJ010001559">
    <property type="protein sequence ID" value="CAK0796510.1"/>
    <property type="molecule type" value="Genomic_DNA"/>
</dbReference>
<dbReference type="Gene3D" id="1.10.510.10">
    <property type="entry name" value="Transferase(Phosphotransferase) domain 1"/>
    <property type="match status" value="1"/>
</dbReference>
<dbReference type="InterPro" id="IPR011009">
    <property type="entry name" value="Kinase-like_dom_sf"/>
</dbReference>
<dbReference type="InterPro" id="IPR053235">
    <property type="entry name" value="Ser_Thr_kinase"/>
</dbReference>
<gene>
    <name evidence="2" type="ORF">PCOR1329_LOCUS5881</name>
</gene>
<dbReference type="PANTHER" id="PTHR24361">
    <property type="entry name" value="MITOGEN-ACTIVATED KINASE KINASE KINASE"/>
    <property type="match status" value="1"/>
</dbReference>
<dbReference type="PROSITE" id="PS00108">
    <property type="entry name" value="PROTEIN_KINASE_ST"/>
    <property type="match status" value="1"/>
</dbReference>